<dbReference type="Proteomes" id="UP000298030">
    <property type="component" value="Unassembled WGS sequence"/>
</dbReference>
<dbReference type="STRING" id="71717.A0A4Y7TQN5"/>
<name>A0A4Y7TQN5_COPMI</name>
<feature type="region of interest" description="Disordered" evidence="2">
    <location>
        <begin position="231"/>
        <end position="257"/>
    </location>
</feature>
<keyword evidence="4" id="KW-1185">Reference proteome</keyword>
<dbReference type="AlphaFoldDB" id="A0A4Y7TQN5"/>
<organism evidence="3 4">
    <name type="scientific">Coprinellus micaceus</name>
    <name type="common">Glistening ink-cap mushroom</name>
    <name type="synonym">Coprinus micaceus</name>
    <dbReference type="NCBI Taxonomy" id="71717"/>
    <lineage>
        <taxon>Eukaryota</taxon>
        <taxon>Fungi</taxon>
        <taxon>Dikarya</taxon>
        <taxon>Basidiomycota</taxon>
        <taxon>Agaricomycotina</taxon>
        <taxon>Agaricomycetes</taxon>
        <taxon>Agaricomycetidae</taxon>
        <taxon>Agaricales</taxon>
        <taxon>Agaricineae</taxon>
        <taxon>Psathyrellaceae</taxon>
        <taxon>Coprinellus</taxon>
    </lineage>
</organism>
<dbReference type="EMBL" id="QPFP01000005">
    <property type="protein sequence ID" value="TEB36495.1"/>
    <property type="molecule type" value="Genomic_DNA"/>
</dbReference>
<feature type="region of interest" description="Disordered" evidence="2">
    <location>
        <begin position="374"/>
        <end position="396"/>
    </location>
</feature>
<feature type="compositionally biased region" description="Low complexity" evidence="2">
    <location>
        <begin position="386"/>
        <end position="396"/>
    </location>
</feature>
<feature type="compositionally biased region" description="Polar residues" evidence="2">
    <location>
        <begin position="182"/>
        <end position="200"/>
    </location>
</feature>
<feature type="region of interest" description="Disordered" evidence="2">
    <location>
        <begin position="327"/>
        <end position="359"/>
    </location>
</feature>
<evidence type="ECO:0000256" key="1">
    <source>
        <dbReference type="SAM" id="Coils"/>
    </source>
</evidence>
<reference evidence="3 4" key="1">
    <citation type="journal article" date="2019" name="Nat. Ecol. Evol.">
        <title>Megaphylogeny resolves global patterns of mushroom evolution.</title>
        <authorList>
            <person name="Varga T."/>
            <person name="Krizsan K."/>
            <person name="Foldi C."/>
            <person name="Dima B."/>
            <person name="Sanchez-Garcia M."/>
            <person name="Sanchez-Ramirez S."/>
            <person name="Szollosi G.J."/>
            <person name="Szarkandi J.G."/>
            <person name="Papp V."/>
            <person name="Albert L."/>
            <person name="Andreopoulos W."/>
            <person name="Angelini C."/>
            <person name="Antonin V."/>
            <person name="Barry K.W."/>
            <person name="Bougher N.L."/>
            <person name="Buchanan P."/>
            <person name="Buyck B."/>
            <person name="Bense V."/>
            <person name="Catcheside P."/>
            <person name="Chovatia M."/>
            <person name="Cooper J."/>
            <person name="Damon W."/>
            <person name="Desjardin D."/>
            <person name="Finy P."/>
            <person name="Geml J."/>
            <person name="Haridas S."/>
            <person name="Hughes K."/>
            <person name="Justo A."/>
            <person name="Karasinski D."/>
            <person name="Kautmanova I."/>
            <person name="Kiss B."/>
            <person name="Kocsube S."/>
            <person name="Kotiranta H."/>
            <person name="LaButti K.M."/>
            <person name="Lechner B.E."/>
            <person name="Liimatainen K."/>
            <person name="Lipzen A."/>
            <person name="Lukacs Z."/>
            <person name="Mihaltcheva S."/>
            <person name="Morgado L.N."/>
            <person name="Niskanen T."/>
            <person name="Noordeloos M.E."/>
            <person name="Ohm R.A."/>
            <person name="Ortiz-Santana B."/>
            <person name="Ovrebo C."/>
            <person name="Racz N."/>
            <person name="Riley R."/>
            <person name="Savchenko A."/>
            <person name="Shiryaev A."/>
            <person name="Soop K."/>
            <person name="Spirin V."/>
            <person name="Szebenyi C."/>
            <person name="Tomsovsky M."/>
            <person name="Tulloss R.E."/>
            <person name="Uehling J."/>
            <person name="Grigoriev I.V."/>
            <person name="Vagvolgyi C."/>
            <person name="Papp T."/>
            <person name="Martin F.M."/>
            <person name="Miettinen O."/>
            <person name="Hibbett D.S."/>
            <person name="Nagy L.G."/>
        </authorList>
    </citation>
    <scope>NUCLEOTIDE SEQUENCE [LARGE SCALE GENOMIC DNA]</scope>
    <source>
        <strain evidence="3 4">FP101781</strain>
    </source>
</reference>
<evidence type="ECO:0000313" key="4">
    <source>
        <dbReference type="Proteomes" id="UP000298030"/>
    </source>
</evidence>
<feature type="region of interest" description="Disordered" evidence="2">
    <location>
        <begin position="1"/>
        <end position="27"/>
    </location>
</feature>
<feature type="region of interest" description="Disordered" evidence="2">
    <location>
        <begin position="433"/>
        <end position="462"/>
    </location>
</feature>
<proteinExistence type="predicted"/>
<feature type="region of interest" description="Disordered" evidence="2">
    <location>
        <begin position="182"/>
        <end position="212"/>
    </location>
</feature>
<feature type="compositionally biased region" description="Basic and acidic residues" evidence="2">
    <location>
        <begin position="1"/>
        <end position="15"/>
    </location>
</feature>
<accession>A0A4Y7TQN5</accession>
<feature type="compositionally biased region" description="Low complexity" evidence="2">
    <location>
        <begin position="439"/>
        <end position="454"/>
    </location>
</feature>
<feature type="coiled-coil region" evidence="1">
    <location>
        <begin position="116"/>
        <end position="150"/>
    </location>
</feature>
<gene>
    <name evidence="3" type="ORF">FA13DRAFT_1726853</name>
</gene>
<evidence type="ECO:0000313" key="3">
    <source>
        <dbReference type="EMBL" id="TEB36495.1"/>
    </source>
</evidence>
<comment type="caution">
    <text evidence="3">The sequence shown here is derived from an EMBL/GenBank/DDBJ whole genome shotgun (WGS) entry which is preliminary data.</text>
</comment>
<dbReference type="OrthoDB" id="2505754at2759"/>
<keyword evidence="1" id="KW-0175">Coiled coil</keyword>
<evidence type="ECO:0000256" key="2">
    <source>
        <dbReference type="SAM" id="MobiDB-lite"/>
    </source>
</evidence>
<protein>
    <submittedName>
        <fullName evidence="3">Uncharacterized protein</fullName>
    </submittedName>
</protein>
<sequence length="492" mass="53269">MSSFNDRAENTHSIEFEAPNSAEVQPVNAKKHFSIDLSLELERQLNMDSPPITPAHYPVTATEDLEHRHEALDPEVLAHLVSQLRHSLGEMTKERDGLTKMLAESHTKQASLNDALQHMTEKVTDLGEQLEEARKKSKDDEEAITLLRAKVEESRRGLMRLQTEHKRQSMTPIDVNRASLMLTSPPMTANKRASFTPLTGRSNSSHRRVSSVSDLGLTSADLASSPNAQVLAFPDSANSNPPPPSSARFPSLFNARPTTPQPDLMVDVPLSNSESHDLELRETVQRLKDELATVRHELTEATEARQASETCVEALRRFIAENNFSNGESSVPSAIKLPPPPTMTTGEEEDNTKKRSGNGHVGWGFKLWGGDSQAVPHSAPLSGPRTAGVVAPGAAPATPMSRKLGGFFSSSRTASISSVQSATLPPLQTNAAGMQRNVSNGSSSDSSSVAEPLSPGDDIHGLGTKVMIQDGSYLSDSGSLVEIKNLDLEYVR</sequence>